<dbReference type="EMBL" id="QFYR01000003">
    <property type="protein sequence ID" value="RAK51992.1"/>
    <property type="molecule type" value="Genomic_DNA"/>
</dbReference>
<reference evidence="3" key="1">
    <citation type="submission" date="2018-05" db="EMBL/GenBank/DDBJ databases">
        <authorList>
            <person name="Li X."/>
        </authorList>
    </citation>
    <scope>NUCLEOTIDE SEQUENCE [LARGE SCALE GENOMIC DNA]</scope>
    <source>
        <strain evidence="3">YIM 73061</strain>
    </source>
</reference>
<comment type="caution">
    <text evidence="2">The sequence shown here is derived from an EMBL/GenBank/DDBJ whole genome shotgun (WGS) entry which is preliminary data.</text>
</comment>
<keyword evidence="3" id="KW-1185">Reference proteome</keyword>
<organism evidence="2 3">
    <name type="scientific">Phenylobacterium deserti</name>
    <dbReference type="NCBI Taxonomy" id="1914756"/>
    <lineage>
        <taxon>Bacteria</taxon>
        <taxon>Pseudomonadati</taxon>
        <taxon>Pseudomonadota</taxon>
        <taxon>Alphaproteobacteria</taxon>
        <taxon>Caulobacterales</taxon>
        <taxon>Caulobacteraceae</taxon>
        <taxon>Phenylobacterium</taxon>
    </lineage>
</organism>
<feature type="compositionally biased region" description="Basic and acidic residues" evidence="1">
    <location>
        <begin position="45"/>
        <end position="74"/>
    </location>
</feature>
<dbReference type="Proteomes" id="UP000249725">
    <property type="component" value="Unassembled WGS sequence"/>
</dbReference>
<dbReference type="AlphaFoldDB" id="A0A328AB96"/>
<feature type="compositionally biased region" description="Basic and acidic residues" evidence="1">
    <location>
        <begin position="81"/>
        <end position="112"/>
    </location>
</feature>
<dbReference type="InterPro" id="IPR045510">
    <property type="entry name" value="DUF6481"/>
</dbReference>
<dbReference type="Pfam" id="PF20089">
    <property type="entry name" value="DUF6481"/>
    <property type="match status" value="1"/>
</dbReference>
<evidence type="ECO:0000313" key="2">
    <source>
        <dbReference type="EMBL" id="RAK51992.1"/>
    </source>
</evidence>
<feature type="region of interest" description="Disordered" evidence="1">
    <location>
        <begin position="1"/>
        <end position="118"/>
    </location>
</feature>
<accession>A0A328AB96</accession>
<evidence type="ECO:0000313" key="3">
    <source>
        <dbReference type="Proteomes" id="UP000249725"/>
    </source>
</evidence>
<protein>
    <submittedName>
        <fullName evidence="2">Uncharacterized protein</fullName>
    </submittedName>
</protein>
<name>A0A328AB96_9CAUL</name>
<sequence>MKEQKIGGFSERLNSQAEARKALLEKFKPKPTVQPTQFESTAAKKARELEEVRARRAAEKEEARKRAEEAEAARVEALANDEQHQLELKRQERKDRKAAAKAEARAKREAKSAMRRAG</sequence>
<gene>
    <name evidence="2" type="ORF">DJ018_12560</name>
</gene>
<dbReference type="RefSeq" id="WP_111515316.1">
    <property type="nucleotide sequence ID" value="NZ_QFYR01000003.1"/>
</dbReference>
<proteinExistence type="predicted"/>
<feature type="compositionally biased region" description="Basic and acidic residues" evidence="1">
    <location>
        <begin position="18"/>
        <end position="28"/>
    </location>
</feature>
<evidence type="ECO:0000256" key="1">
    <source>
        <dbReference type="SAM" id="MobiDB-lite"/>
    </source>
</evidence>
<dbReference type="OrthoDB" id="7192625at2"/>